<dbReference type="AlphaFoldDB" id="A0A4Q7ZM86"/>
<comment type="caution">
    <text evidence="11">The sequence shown here is derived from an EMBL/GenBank/DDBJ whole genome shotgun (WGS) entry which is preliminary data.</text>
</comment>
<comment type="cofactor">
    <cofactor evidence="1">
        <name>Mg(2+)</name>
        <dbReference type="ChEBI" id="CHEBI:18420"/>
    </cofactor>
</comment>
<accession>A0A4Q7ZM86</accession>
<evidence type="ECO:0000256" key="4">
    <source>
        <dbReference type="ARBA" id="ARBA00022519"/>
    </source>
</evidence>
<evidence type="ECO:0000256" key="10">
    <source>
        <dbReference type="SAM" id="Phobius"/>
    </source>
</evidence>
<dbReference type="GO" id="GO:0005886">
    <property type="term" value="C:plasma membrane"/>
    <property type="evidence" value="ECO:0007669"/>
    <property type="project" value="TreeGrafter"/>
</dbReference>
<dbReference type="EMBL" id="SHKY01000001">
    <property type="protein sequence ID" value="RZU51465.1"/>
    <property type="molecule type" value="Genomic_DNA"/>
</dbReference>
<dbReference type="FunFam" id="1.20.120.1780:FF:000001">
    <property type="entry name" value="4-hydroxybenzoate octaprenyltransferase"/>
    <property type="match status" value="1"/>
</dbReference>
<dbReference type="FunFam" id="1.10.357.140:FF:000008">
    <property type="entry name" value="4-hydroxybenzoate octaprenyltransferase"/>
    <property type="match status" value="1"/>
</dbReference>
<reference evidence="11 12" key="1">
    <citation type="submission" date="2019-02" db="EMBL/GenBank/DDBJ databases">
        <title>Sequencing the genomes of 1000 actinobacteria strains.</title>
        <authorList>
            <person name="Klenk H.-P."/>
        </authorList>
    </citation>
    <scope>NUCLEOTIDE SEQUENCE [LARGE SCALE GENOMIC DNA]</scope>
    <source>
        <strain evidence="11 12">DSM 45162</strain>
    </source>
</reference>
<keyword evidence="4" id="KW-0997">Cell inner membrane</keyword>
<feature type="transmembrane region" description="Helical" evidence="10">
    <location>
        <begin position="189"/>
        <end position="209"/>
    </location>
</feature>
<keyword evidence="7 10" id="KW-1133">Transmembrane helix</keyword>
<evidence type="ECO:0000256" key="8">
    <source>
        <dbReference type="ARBA" id="ARBA00023136"/>
    </source>
</evidence>
<feature type="transmembrane region" description="Helical" evidence="10">
    <location>
        <begin position="161"/>
        <end position="183"/>
    </location>
</feature>
<dbReference type="GO" id="GO:0008412">
    <property type="term" value="F:4-hydroxybenzoate polyprenyltransferase activity"/>
    <property type="evidence" value="ECO:0007669"/>
    <property type="project" value="UniProtKB-EC"/>
</dbReference>
<keyword evidence="12" id="KW-1185">Reference proteome</keyword>
<keyword evidence="8 10" id="KW-0472">Membrane</keyword>
<name>A0A4Q7ZM86_9ACTN</name>
<dbReference type="GO" id="GO:0006744">
    <property type="term" value="P:ubiquinone biosynthetic process"/>
    <property type="evidence" value="ECO:0007669"/>
    <property type="project" value="TreeGrafter"/>
</dbReference>
<feature type="transmembrane region" description="Helical" evidence="10">
    <location>
        <begin position="130"/>
        <end position="149"/>
    </location>
</feature>
<feature type="transmembrane region" description="Helical" evidence="10">
    <location>
        <begin position="289"/>
        <end position="310"/>
    </location>
</feature>
<dbReference type="Proteomes" id="UP000292564">
    <property type="component" value="Unassembled WGS sequence"/>
</dbReference>
<feature type="transmembrane region" description="Helical" evidence="10">
    <location>
        <begin position="103"/>
        <end position="124"/>
    </location>
</feature>
<dbReference type="InterPro" id="IPR039653">
    <property type="entry name" value="Prenyltransferase"/>
</dbReference>
<dbReference type="InterPro" id="IPR000537">
    <property type="entry name" value="UbiA_prenyltransferase"/>
</dbReference>
<dbReference type="NCBIfam" id="NF009526">
    <property type="entry name" value="PRK12888.1"/>
    <property type="match status" value="1"/>
</dbReference>
<evidence type="ECO:0000256" key="6">
    <source>
        <dbReference type="ARBA" id="ARBA00022692"/>
    </source>
</evidence>
<dbReference type="InterPro" id="IPR006371">
    <property type="entry name" value="Polyprenyltransferase_UbiA-li"/>
</dbReference>
<dbReference type="InterPro" id="IPR044878">
    <property type="entry name" value="UbiA_sf"/>
</dbReference>
<dbReference type="Gene3D" id="1.10.357.140">
    <property type="entry name" value="UbiA prenyltransferase"/>
    <property type="match status" value="1"/>
</dbReference>
<evidence type="ECO:0000256" key="2">
    <source>
        <dbReference type="ARBA" id="ARBA00004141"/>
    </source>
</evidence>
<gene>
    <name evidence="11" type="ORF">EV385_3294</name>
</gene>
<feature type="transmembrane region" description="Helical" evidence="10">
    <location>
        <begin position="61"/>
        <end position="82"/>
    </location>
</feature>
<keyword evidence="6 10" id="KW-0812">Transmembrane</keyword>
<dbReference type="NCBIfam" id="TIGR01475">
    <property type="entry name" value="ubiA_other"/>
    <property type="match status" value="1"/>
</dbReference>
<dbReference type="Pfam" id="PF01040">
    <property type="entry name" value="UbiA"/>
    <property type="match status" value="1"/>
</dbReference>
<dbReference type="RefSeq" id="WP_130510231.1">
    <property type="nucleotide sequence ID" value="NZ_SHKY01000001.1"/>
</dbReference>
<comment type="similarity">
    <text evidence="3">Belongs to the UbiA prenyltransferase family.</text>
</comment>
<organism evidence="11 12">
    <name type="scientific">Krasilnikovia cinnamomea</name>
    <dbReference type="NCBI Taxonomy" id="349313"/>
    <lineage>
        <taxon>Bacteria</taxon>
        <taxon>Bacillati</taxon>
        <taxon>Actinomycetota</taxon>
        <taxon>Actinomycetes</taxon>
        <taxon>Micromonosporales</taxon>
        <taxon>Micromonosporaceae</taxon>
        <taxon>Krasilnikovia</taxon>
    </lineage>
</organism>
<evidence type="ECO:0000313" key="12">
    <source>
        <dbReference type="Proteomes" id="UP000292564"/>
    </source>
</evidence>
<keyword evidence="4" id="KW-1003">Cell membrane</keyword>
<dbReference type="OrthoDB" id="9782418at2"/>
<proteinExistence type="inferred from homology"/>
<sequence length="323" mass="34482">MTAVAPTPEKPGRIRSFLRLVAIEHSVFALPFAYLSALVAMAAPAGLIAVMPPGSVRSSGIYWRDLVLITVAMVSGRTFAMAANRILDRKIDALNPRTQNRELVTGAVSLRTAWTGAGISLALLFASAALLNPLCLLLSPLAVLPLIVYPYAKRFTNFPHYVLALAQAVAPVGAWLAITGTFAGSGPAWVLGAAVGLWIGGFDLIYACQDAEIDRQIGVHSTPARYGVRAALLLSTLTHVVTFALFLWFGQLVGLGRLWWIGLALTAVAFVYQHVVVTPTDLSKVNRAFFTANGFVGIALFLFALLDLVLSDRLTTLVAAAPK</sequence>
<dbReference type="PANTHER" id="PTHR11048">
    <property type="entry name" value="PRENYLTRANSFERASES"/>
    <property type="match status" value="1"/>
</dbReference>
<keyword evidence="5 11" id="KW-0808">Transferase</keyword>
<evidence type="ECO:0000256" key="7">
    <source>
        <dbReference type="ARBA" id="ARBA00022989"/>
    </source>
</evidence>
<evidence type="ECO:0000256" key="3">
    <source>
        <dbReference type="ARBA" id="ARBA00005985"/>
    </source>
</evidence>
<evidence type="ECO:0000313" key="11">
    <source>
        <dbReference type="EMBL" id="RZU51465.1"/>
    </source>
</evidence>
<dbReference type="EC" id="2.5.1.39" evidence="9"/>
<dbReference type="NCBIfam" id="NF041584">
    <property type="entry name" value="MqnP_SCO4491"/>
    <property type="match status" value="1"/>
</dbReference>
<dbReference type="Gene3D" id="1.20.120.1780">
    <property type="entry name" value="UbiA prenyltransferase"/>
    <property type="match status" value="1"/>
</dbReference>
<protein>
    <recommendedName>
        <fullName evidence="9">4-hydroxybenzoate polyprenyltransferase</fullName>
        <ecNumber evidence="9">2.5.1.39</ecNumber>
    </recommendedName>
</protein>
<evidence type="ECO:0000256" key="1">
    <source>
        <dbReference type="ARBA" id="ARBA00001946"/>
    </source>
</evidence>
<dbReference type="CDD" id="cd13959">
    <property type="entry name" value="PT_UbiA_COQ2"/>
    <property type="match status" value="1"/>
</dbReference>
<comment type="subcellular location">
    <subcellularLocation>
        <location evidence="2">Membrane</location>
        <topology evidence="2">Multi-pass membrane protein</topology>
    </subcellularLocation>
</comment>
<feature type="transmembrane region" description="Helical" evidence="10">
    <location>
        <begin position="258"/>
        <end position="277"/>
    </location>
</feature>
<evidence type="ECO:0000256" key="9">
    <source>
        <dbReference type="ARBA" id="ARBA00034524"/>
    </source>
</evidence>
<feature type="transmembrane region" description="Helical" evidence="10">
    <location>
        <begin position="230"/>
        <end position="252"/>
    </location>
</feature>
<evidence type="ECO:0000256" key="5">
    <source>
        <dbReference type="ARBA" id="ARBA00022679"/>
    </source>
</evidence>
<dbReference type="PANTHER" id="PTHR11048:SF28">
    <property type="entry name" value="4-HYDROXYBENZOATE POLYPRENYLTRANSFERASE, MITOCHONDRIAL"/>
    <property type="match status" value="1"/>
</dbReference>
<feature type="transmembrane region" description="Helical" evidence="10">
    <location>
        <begin position="27"/>
        <end position="49"/>
    </location>
</feature>